<proteinExistence type="inferred from homology"/>
<evidence type="ECO:0000259" key="5">
    <source>
        <dbReference type="Pfam" id="PF00389"/>
    </source>
</evidence>
<evidence type="ECO:0000256" key="4">
    <source>
        <dbReference type="RuleBase" id="RU003719"/>
    </source>
</evidence>
<organism evidence="7 8">
    <name type="scientific">Arthrobacter hankyongi</name>
    <dbReference type="NCBI Taxonomy" id="2904801"/>
    <lineage>
        <taxon>Bacteria</taxon>
        <taxon>Bacillati</taxon>
        <taxon>Actinomycetota</taxon>
        <taxon>Actinomycetes</taxon>
        <taxon>Micrococcales</taxon>
        <taxon>Micrococcaceae</taxon>
        <taxon>Arthrobacter</taxon>
    </lineage>
</organism>
<name>A0ABS9LAZ4_9MICC</name>
<dbReference type="Proteomes" id="UP001165368">
    <property type="component" value="Unassembled WGS sequence"/>
</dbReference>
<feature type="domain" description="D-isomer specific 2-hydroxyacid dehydrogenase catalytic" evidence="5">
    <location>
        <begin position="35"/>
        <end position="319"/>
    </location>
</feature>
<dbReference type="SUPFAM" id="SSF51735">
    <property type="entry name" value="NAD(P)-binding Rossmann-fold domains"/>
    <property type="match status" value="1"/>
</dbReference>
<dbReference type="Pfam" id="PF02826">
    <property type="entry name" value="2-Hacid_dh_C"/>
    <property type="match status" value="1"/>
</dbReference>
<evidence type="ECO:0000313" key="8">
    <source>
        <dbReference type="Proteomes" id="UP001165368"/>
    </source>
</evidence>
<dbReference type="InterPro" id="IPR036291">
    <property type="entry name" value="NAD(P)-bd_dom_sf"/>
</dbReference>
<accession>A0ABS9LAZ4</accession>
<evidence type="ECO:0000259" key="6">
    <source>
        <dbReference type="Pfam" id="PF02826"/>
    </source>
</evidence>
<dbReference type="Gene3D" id="3.40.50.720">
    <property type="entry name" value="NAD(P)-binding Rossmann-like Domain"/>
    <property type="match status" value="2"/>
</dbReference>
<dbReference type="EMBL" id="JAKLTQ010000016">
    <property type="protein sequence ID" value="MCG2623766.1"/>
    <property type="molecule type" value="Genomic_DNA"/>
</dbReference>
<dbReference type="Pfam" id="PF00389">
    <property type="entry name" value="2-Hacid_dh"/>
    <property type="match status" value="1"/>
</dbReference>
<keyword evidence="2 4" id="KW-0560">Oxidoreductase</keyword>
<feature type="domain" description="D-isomer specific 2-hydroxyacid dehydrogenase NAD-binding" evidence="6">
    <location>
        <begin position="120"/>
        <end position="292"/>
    </location>
</feature>
<dbReference type="RefSeq" id="WP_237823813.1">
    <property type="nucleotide sequence ID" value="NZ_JAKLTQ010000016.1"/>
</dbReference>
<dbReference type="CDD" id="cd12169">
    <property type="entry name" value="PGDH_like_1"/>
    <property type="match status" value="1"/>
</dbReference>
<dbReference type="InterPro" id="IPR006140">
    <property type="entry name" value="D-isomer_DH_NAD-bd"/>
</dbReference>
<keyword evidence="8" id="KW-1185">Reference proteome</keyword>
<evidence type="ECO:0000256" key="3">
    <source>
        <dbReference type="ARBA" id="ARBA00023027"/>
    </source>
</evidence>
<comment type="similarity">
    <text evidence="1 4">Belongs to the D-isomer specific 2-hydroxyacid dehydrogenase family.</text>
</comment>
<comment type="caution">
    <text evidence="7">The sequence shown here is derived from an EMBL/GenBank/DDBJ whole genome shotgun (WGS) entry which is preliminary data.</text>
</comment>
<evidence type="ECO:0000313" key="7">
    <source>
        <dbReference type="EMBL" id="MCG2623766.1"/>
    </source>
</evidence>
<protein>
    <submittedName>
        <fullName evidence="7">D-2-hydroxyacid dehydrogenase family protein</fullName>
    </submittedName>
</protein>
<dbReference type="PANTHER" id="PTHR42789">
    <property type="entry name" value="D-ISOMER SPECIFIC 2-HYDROXYACID DEHYDROGENASE FAMILY PROTEIN (AFU_ORTHOLOGUE AFUA_6G10090)"/>
    <property type="match status" value="1"/>
</dbReference>
<dbReference type="InterPro" id="IPR006139">
    <property type="entry name" value="D-isomer_2_OHA_DH_cat_dom"/>
</dbReference>
<dbReference type="PANTHER" id="PTHR42789:SF1">
    <property type="entry name" value="D-ISOMER SPECIFIC 2-HYDROXYACID DEHYDROGENASE FAMILY PROTEIN (AFU_ORTHOLOGUE AFUA_6G10090)"/>
    <property type="match status" value="1"/>
</dbReference>
<gene>
    <name evidence="7" type="ORF">LVY72_17875</name>
</gene>
<dbReference type="SUPFAM" id="SSF52283">
    <property type="entry name" value="Formate/glycerate dehydrogenase catalytic domain-like"/>
    <property type="match status" value="1"/>
</dbReference>
<keyword evidence="3" id="KW-0520">NAD</keyword>
<evidence type="ECO:0000256" key="1">
    <source>
        <dbReference type="ARBA" id="ARBA00005854"/>
    </source>
</evidence>
<sequence>MMAETPGSTGTVTRVTVLDDYQSVAESMADWQGSKHRLEVTFVHDHIADPDALADRLRETDVVVAMRERTPLPHSLIARLPRLKLIVTTGMSNAAIALDAGVPVCGTPSLISPTVELTWALITALSRNLCGETQSLRAGTWQTSVGEGLEGSTLGLLGLGRIGSRVAKVGQAFGMRVIAWSQNLTPEAAAEHGAERVGPAELFSQADILSIHLRLSPRTRGLVGRQQLQSMKPTARLVNTSRAGIVDQQALAEALRDGWIAGAGLDVFDEEPLPPGHPLLAVPNALLTPHLGYVVRQNYELFFRGVLEAVCAFLDGKPVRVLSDGQP</sequence>
<reference evidence="7" key="1">
    <citation type="submission" date="2022-01" db="EMBL/GenBank/DDBJ databases">
        <authorList>
            <person name="Jo J.-H."/>
            <person name="Im W.-T."/>
        </authorList>
    </citation>
    <scope>NUCLEOTIDE SEQUENCE</scope>
    <source>
        <strain evidence="7">I2-34</strain>
    </source>
</reference>
<evidence type="ECO:0000256" key="2">
    <source>
        <dbReference type="ARBA" id="ARBA00023002"/>
    </source>
</evidence>
<dbReference type="InterPro" id="IPR050857">
    <property type="entry name" value="D-2-hydroxyacid_DH"/>
</dbReference>